<dbReference type="GO" id="GO:0033228">
    <property type="term" value="P:cysteine export across plasma membrane"/>
    <property type="evidence" value="ECO:0007669"/>
    <property type="project" value="TreeGrafter"/>
</dbReference>
<keyword evidence="8" id="KW-1185">Reference proteome</keyword>
<evidence type="ECO:0008006" key="9">
    <source>
        <dbReference type="Google" id="ProtNLM"/>
    </source>
</evidence>
<dbReference type="GO" id="GO:0005886">
    <property type="term" value="C:plasma membrane"/>
    <property type="evidence" value="ECO:0007669"/>
    <property type="project" value="UniProtKB-SubCell"/>
</dbReference>
<dbReference type="PANTHER" id="PTHR30086">
    <property type="entry name" value="ARGININE EXPORTER PROTEIN ARGO"/>
    <property type="match status" value="1"/>
</dbReference>
<evidence type="ECO:0000256" key="2">
    <source>
        <dbReference type="ARBA" id="ARBA00022475"/>
    </source>
</evidence>
<evidence type="ECO:0000256" key="4">
    <source>
        <dbReference type="ARBA" id="ARBA00022989"/>
    </source>
</evidence>
<keyword evidence="3 6" id="KW-0812">Transmembrane</keyword>
<organism evidence="7 8">
    <name type="scientific">Maricaulis virginensis</name>
    <dbReference type="NCBI Taxonomy" id="144022"/>
    <lineage>
        <taxon>Bacteria</taxon>
        <taxon>Pseudomonadati</taxon>
        <taxon>Pseudomonadota</taxon>
        <taxon>Alphaproteobacteria</taxon>
        <taxon>Maricaulales</taxon>
        <taxon>Maricaulaceae</taxon>
        <taxon>Maricaulis</taxon>
    </lineage>
</organism>
<dbReference type="Pfam" id="PF01810">
    <property type="entry name" value="LysE"/>
    <property type="match status" value="1"/>
</dbReference>
<dbReference type="AlphaFoldDB" id="A0A9W6ILP6"/>
<dbReference type="GO" id="GO:0015171">
    <property type="term" value="F:amino acid transmembrane transporter activity"/>
    <property type="evidence" value="ECO:0007669"/>
    <property type="project" value="TreeGrafter"/>
</dbReference>
<proteinExistence type="predicted"/>
<keyword evidence="2" id="KW-1003">Cell membrane</keyword>
<evidence type="ECO:0000313" key="8">
    <source>
        <dbReference type="Proteomes" id="UP001143486"/>
    </source>
</evidence>
<feature type="transmembrane region" description="Helical" evidence="6">
    <location>
        <begin position="37"/>
        <end position="59"/>
    </location>
</feature>
<protein>
    <recommendedName>
        <fullName evidence="9">Threonine/homoserine/homoserine lactone efflux protein</fullName>
    </recommendedName>
</protein>
<dbReference type="EMBL" id="BSFE01000002">
    <property type="protein sequence ID" value="GLK51375.1"/>
    <property type="molecule type" value="Genomic_DNA"/>
</dbReference>
<comment type="caution">
    <text evidence="7">The sequence shown here is derived from an EMBL/GenBank/DDBJ whole genome shotgun (WGS) entry which is preliminary data.</text>
</comment>
<reference evidence="7" key="1">
    <citation type="journal article" date="2014" name="Int. J. Syst. Evol. Microbiol.">
        <title>Complete genome sequence of Corynebacterium casei LMG S-19264T (=DSM 44701T), isolated from a smear-ripened cheese.</title>
        <authorList>
            <consortium name="US DOE Joint Genome Institute (JGI-PGF)"/>
            <person name="Walter F."/>
            <person name="Albersmeier A."/>
            <person name="Kalinowski J."/>
            <person name="Ruckert C."/>
        </authorList>
    </citation>
    <scope>NUCLEOTIDE SEQUENCE</scope>
    <source>
        <strain evidence="7">VKM B-1513</strain>
    </source>
</reference>
<evidence type="ECO:0000256" key="5">
    <source>
        <dbReference type="ARBA" id="ARBA00023136"/>
    </source>
</evidence>
<dbReference type="InterPro" id="IPR001123">
    <property type="entry name" value="LeuE-type"/>
</dbReference>
<comment type="subcellular location">
    <subcellularLocation>
        <location evidence="1">Cell membrane</location>
        <topology evidence="1">Multi-pass membrane protein</topology>
    </subcellularLocation>
</comment>
<dbReference type="Proteomes" id="UP001143486">
    <property type="component" value="Unassembled WGS sequence"/>
</dbReference>
<keyword evidence="4 6" id="KW-1133">Transmembrane helix</keyword>
<feature type="transmembrane region" description="Helical" evidence="6">
    <location>
        <begin position="71"/>
        <end position="90"/>
    </location>
</feature>
<evidence type="ECO:0000256" key="3">
    <source>
        <dbReference type="ARBA" id="ARBA00022692"/>
    </source>
</evidence>
<feature type="transmembrane region" description="Helical" evidence="6">
    <location>
        <begin position="172"/>
        <end position="194"/>
    </location>
</feature>
<accession>A0A9W6ILP6</accession>
<evidence type="ECO:0000256" key="1">
    <source>
        <dbReference type="ARBA" id="ARBA00004651"/>
    </source>
</evidence>
<name>A0A9W6ILP6_9PROT</name>
<dbReference type="PANTHER" id="PTHR30086:SF20">
    <property type="entry name" value="ARGININE EXPORTER PROTEIN ARGO-RELATED"/>
    <property type="match status" value="1"/>
</dbReference>
<reference evidence="7" key="2">
    <citation type="submission" date="2023-01" db="EMBL/GenBank/DDBJ databases">
        <authorList>
            <person name="Sun Q."/>
            <person name="Evtushenko L."/>
        </authorList>
    </citation>
    <scope>NUCLEOTIDE SEQUENCE</scope>
    <source>
        <strain evidence="7">VKM B-1513</strain>
    </source>
</reference>
<feature type="transmembrane region" description="Helical" evidence="6">
    <location>
        <begin position="139"/>
        <end position="160"/>
    </location>
</feature>
<evidence type="ECO:0000313" key="7">
    <source>
        <dbReference type="EMBL" id="GLK51375.1"/>
    </source>
</evidence>
<evidence type="ECO:0000256" key="6">
    <source>
        <dbReference type="SAM" id="Phobius"/>
    </source>
</evidence>
<keyword evidence="5 6" id="KW-0472">Membrane</keyword>
<gene>
    <name evidence="7" type="ORF">GCM10017621_08830</name>
</gene>
<sequence length="203" mass="21132">MGNLLAMGIFALTMSISPGPANMITLSAGLHHGARRALPFVLGCTIGFTALLVSIGLAASILARLGPVWQIGMAVLGAAVIVYFGVRIAFAPTGLQTEDRPALPGLWQGVLLQWVNPKAWGACLAAVSLFELAGAGDRLAVFSSLYFVICLFGIGAWAVLGRSIRRFLVSPLRMRLFNLAIGGTLVLLAAGLVADGLMRSAAS</sequence>
<dbReference type="RefSeq" id="WP_271185757.1">
    <property type="nucleotide sequence ID" value="NZ_BSFE01000002.1"/>
</dbReference>